<keyword evidence="1" id="KW-0489">Methyltransferase</keyword>
<dbReference type="SUPFAM" id="SSF53335">
    <property type="entry name" value="S-adenosyl-L-methionine-dependent methyltransferases"/>
    <property type="match status" value="1"/>
</dbReference>
<dbReference type="PANTHER" id="PTHR38451:SF1">
    <property type="entry name" value="TRNA (ADENINE(22)-N(1))-METHYLTRANSFERASE"/>
    <property type="match status" value="1"/>
</dbReference>
<dbReference type="Pfam" id="PF12847">
    <property type="entry name" value="Methyltransf_18"/>
    <property type="match status" value="1"/>
</dbReference>
<evidence type="ECO:0000313" key="2">
    <source>
        <dbReference type="Proteomes" id="UP001164187"/>
    </source>
</evidence>
<protein>
    <submittedName>
        <fullName evidence="1">Class I SAM-dependent methyltransferase</fullName>
    </submittedName>
</protein>
<organism evidence="1 2">
    <name type="scientific">Peptostreptococcus equinus</name>
    <dbReference type="NCBI Taxonomy" id="3003601"/>
    <lineage>
        <taxon>Bacteria</taxon>
        <taxon>Bacillati</taxon>
        <taxon>Bacillota</taxon>
        <taxon>Clostridia</taxon>
        <taxon>Peptostreptococcales</taxon>
        <taxon>Peptostreptococcaceae</taxon>
        <taxon>Peptostreptococcus</taxon>
    </lineage>
</organism>
<dbReference type="GO" id="GO:0032259">
    <property type="term" value="P:methylation"/>
    <property type="evidence" value="ECO:0007669"/>
    <property type="project" value="UniProtKB-KW"/>
</dbReference>
<keyword evidence="2" id="KW-1185">Reference proteome</keyword>
<dbReference type="InterPro" id="IPR006901">
    <property type="entry name" value="TrmK"/>
</dbReference>
<keyword evidence="1" id="KW-0808">Transferase</keyword>
<dbReference type="PANTHER" id="PTHR38451">
    <property type="entry name" value="TRNA (ADENINE(22)-N(1))-METHYLTRANSFERASE"/>
    <property type="match status" value="1"/>
</dbReference>
<gene>
    <name evidence="1" type="ORF">O0R46_05130</name>
</gene>
<dbReference type="RefSeq" id="WP_269310652.1">
    <property type="nucleotide sequence ID" value="NZ_CP114052.1"/>
</dbReference>
<dbReference type="InterPro" id="IPR029063">
    <property type="entry name" value="SAM-dependent_MTases_sf"/>
</dbReference>
<dbReference type="GO" id="GO:0008168">
    <property type="term" value="F:methyltransferase activity"/>
    <property type="evidence" value="ECO:0007669"/>
    <property type="project" value="UniProtKB-KW"/>
</dbReference>
<reference evidence="1" key="1">
    <citation type="submission" date="2022-12" db="EMBL/GenBank/DDBJ databases">
        <title>Peptostreptococcus.</title>
        <authorList>
            <person name="Lee S.H."/>
        </authorList>
    </citation>
    <scope>NUCLEOTIDE SEQUENCE</scope>
    <source>
        <strain evidence="1">CBA3647</strain>
    </source>
</reference>
<dbReference type="EMBL" id="CP114052">
    <property type="protein sequence ID" value="WAW13990.1"/>
    <property type="molecule type" value="Genomic_DNA"/>
</dbReference>
<name>A0ABY7JKV6_9FIRM</name>
<accession>A0ABY7JKV6</accession>
<dbReference type="Gene3D" id="3.40.50.150">
    <property type="entry name" value="Vaccinia Virus protein VP39"/>
    <property type="match status" value="1"/>
</dbReference>
<sequence length="238" mass="27579">MRLTPRLEKIASLVDNKVKLADIGTDHGYIPVSLLLKNTIEYAILSDINKGPLENARKEVTSLNLDAKVDLRLGSGLEILEDGEVDQIIIAGMGGILISELIENKKELCKKLSKMILQPMQAQDELRKYLEENKFRIIDEHMVSEDFRIYEILEVVYDPEYEYQKLDSIYYEVSKILLDKKEPLLIKLIEKKIYECNSIIEKLTNNENIDLEKISNRLDFIKIRKNKLDKLKKLVANE</sequence>
<dbReference type="PIRSF" id="PIRSF018637">
    <property type="entry name" value="TrmK"/>
    <property type="match status" value="1"/>
</dbReference>
<dbReference type="Proteomes" id="UP001164187">
    <property type="component" value="Chromosome"/>
</dbReference>
<proteinExistence type="predicted"/>
<evidence type="ECO:0000313" key="1">
    <source>
        <dbReference type="EMBL" id="WAW13990.1"/>
    </source>
</evidence>